<protein>
    <recommendedName>
        <fullName evidence="1">DUF695 domain-containing protein</fullName>
    </recommendedName>
</protein>
<evidence type="ECO:0000313" key="2">
    <source>
        <dbReference type="EMBL" id="MET3732137.1"/>
    </source>
</evidence>
<dbReference type="InterPro" id="IPR016097">
    <property type="entry name" value="DUF695"/>
</dbReference>
<gene>
    <name evidence="2" type="ORF">ABID46_001724</name>
</gene>
<dbReference type="Proteomes" id="UP001549146">
    <property type="component" value="Unassembled WGS sequence"/>
</dbReference>
<evidence type="ECO:0000313" key="3">
    <source>
        <dbReference type="Proteomes" id="UP001549146"/>
    </source>
</evidence>
<evidence type="ECO:0000259" key="1">
    <source>
        <dbReference type="Pfam" id="PF05117"/>
    </source>
</evidence>
<proteinExistence type="predicted"/>
<dbReference type="EMBL" id="JBEPMO010000009">
    <property type="protein sequence ID" value="MET3732137.1"/>
    <property type="molecule type" value="Genomic_DNA"/>
</dbReference>
<comment type="caution">
    <text evidence="2">The sequence shown here is derived from an EMBL/GenBank/DDBJ whole genome shotgun (WGS) entry which is preliminary data.</text>
</comment>
<feature type="domain" description="DUF695" evidence="1">
    <location>
        <begin position="255"/>
        <end position="365"/>
    </location>
</feature>
<reference evidence="2 3" key="1">
    <citation type="submission" date="2024-06" db="EMBL/GenBank/DDBJ databases">
        <title>Genomic Encyclopedia of Type Strains, Phase IV (KMG-IV): sequencing the most valuable type-strain genomes for metagenomic binning, comparative biology and taxonomic classification.</title>
        <authorList>
            <person name="Goeker M."/>
        </authorList>
    </citation>
    <scope>NUCLEOTIDE SEQUENCE [LARGE SCALE GENOMIC DNA]</scope>
    <source>
        <strain evidence="2 3">DSM 29388</strain>
    </source>
</reference>
<accession>A0ABV2LX79</accession>
<sequence length="374" mass="43760">MKLTLTIIQILMFSSLFGQKDDSIRNYEDFWNWFQKNEKTFFNVVKNNGDIEGDFLNVIAPKLDELKDGYWYLTGMYDDNTVELIITVDGYPKNVVFAEELIEKAPKLNGWKFTALKPALDISNVGIQMGDYKFSGENIFFYDTLDPNYPDEINLTFVHNELTNDNRSEISNGIYIFLDNYLGELDFLNSIDVLEFVRKEDATKEIIPVSKLKDYLNWRKKEFIEKYNSTRHNTENDTYATLEAQLKSGNKLIALVNLDLLRWDEKPSHPWLSVITIQYDGSQTNGLPNTDDYELLNQIEDDILDELKDIDGYLNIGRQSADGEREIYIACKDFRKPSKVLLAIQKKYADKFEIEYDIYLDKYWKSLERLNPNN</sequence>
<name>A0ABV2LX79_9FLAO</name>
<organism evidence="2 3">
    <name type="scientific">Moheibacter stercoris</name>
    <dbReference type="NCBI Taxonomy" id="1628251"/>
    <lineage>
        <taxon>Bacteria</taxon>
        <taxon>Pseudomonadati</taxon>
        <taxon>Bacteroidota</taxon>
        <taxon>Flavobacteriia</taxon>
        <taxon>Flavobacteriales</taxon>
        <taxon>Weeksellaceae</taxon>
        <taxon>Moheibacter</taxon>
    </lineage>
</organism>
<keyword evidence="3" id="KW-1185">Reference proteome</keyword>
<dbReference type="Pfam" id="PF05117">
    <property type="entry name" value="DUF695"/>
    <property type="match status" value="1"/>
</dbReference>
<dbReference type="RefSeq" id="WP_354509063.1">
    <property type="nucleotide sequence ID" value="NZ_JBEPMO010000009.1"/>
</dbReference>